<keyword evidence="2" id="KW-1133">Transmembrane helix</keyword>
<dbReference type="Proteomes" id="UP000297716">
    <property type="component" value="Unassembled WGS sequence"/>
</dbReference>
<proteinExistence type="predicted"/>
<keyword evidence="2" id="KW-0472">Membrane</keyword>
<feature type="region of interest" description="Disordered" evidence="1">
    <location>
        <begin position="336"/>
        <end position="411"/>
    </location>
</feature>
<dbReference type="EMBL" id="SKBN01000195">
    <property type="protein sequence ID" value="TGJ80897.1"/>
    <property type="molecule type" value="Genomic_DNA"/>
</dbReference>
<feature type="transmembrane region" description="Helical" evidence="2">
    <location>
        <begin position="213"/>
        <end position="239"/>
    </location>
</feature>
<feature type="compositionally biased region" description="Basic and acidic residues" evidence="1">
    <location>
        <begin position="336"/>
        <end position="356"/>
    </location>
</feature>
<reference evidence="4 5" key="1">
    <citation type="submission" date="2019-03" db="EMBL/GenBank/DDBJ databases">
        <title>Draft genome sequence of Xylaria hypoxylon DSM 108379, a ubiquitous saprotrophic-parasitic fungi on hardwood.</title>
        <authorList>
            <person name="Buettner E."/>
            <person name="Leonhardt S."/>
            <person name="Gebauer A.M."/>
            <person name="Liers C."/>
            <person name="Hofrichter M."/>
            <person name="Kellner H."/>
        </authorList>
    </citation>
    <scope>NUCLEOTIDE SEQUENCE [LARGE SCALE GENOMIC DNA]</scope>
    <source>
        <strain evidence="4 5">DSM 108379</strain>
    </source>
</reference>
<evidence type="ECO:0000313" key="5">
    <source>
        <dbReference type="Proteomes" id="UP000297716"/>
    </source>
</evidence>
<protein>
    <recommendedName>
        <fullName evidence="6">LPXTG-domain-containing protein</fullName>
    </recommendedName>
</protein>
<evidence type="ECO:0008006" key="6">
    <source>
        <dbReference type="Google" id="ProtNLM"/>
    </source>
</evidence>
<evidence type="ECO:0000256" key="2">
    <source>
        <dbReference type="SAM" id="Phobius"/>
    </source>
</evidence>
<evidence type="ECO:0000256" key="1">
    <source>
        <dbReference type="SAM" id="MobiDB-lite"/>
    </source>
</evidence>
<accession>A0A4Z0YCS7</accession>
<dbReference type="STRING" id="37992.A0A4Z0YCS7"/>
<sequence length="411" mass="44413">MRPGQVIVAFALAHTAQAVFVAHNSPCSVNCGNVLDSTTSDQIVCYDANYGTTAGKVFESCVTCESTSPYTTTDGNETESDLQAMLFNMRYTAAQCLFKLEIDQCSTELGCGRLQHALEYGDSSTDVTPYGYCSIWSDYELDKCTSCLLAGGRSYIRNFLSILSGACQLQAEHPQIQTIPLTGAIFSNEMANVTNPTTTAAVQVHNSVGPLSYGALAGIVIGGVAFVLILLGCGIVINGKRRRKNYLRRREEQTKNWPSPPVAGDMFETPLSQKPLRGGWGDSPVSPAITDSQYQYPRYFSPYTTQFDSPISSVEGHGQMAWPTEKTQSIGVALSPDHDNADSPWGDRKGKDRADTSVDGYELQEGVSSAGGYGYPVPPPPPIVSEAPMLNHPGYGRQGQAYPLRRTPSPQ</sequence>
<keyword evidence="3" id="KW-0732">Signal</keyword>
<evidence type="ECO:0000313" key="4">
    <source>
        <dbReference type="EMBL" id="TGJ80897.1"/>
    </source>
</evidence>
<keyword evidence="2" id="KW-0812">Transmembrane</keyword>
<name>A0A4Z0YCS7_9PEZI</name>
<keyword evidence="5" id="KW-1185">Reference proteome</keyword>
<evidence type="ECO:0000256" key="3">
    <source>
        <dbReference type="SAM" id="SignalP"/>
    </source>
</evidence>
<comment type="caution">
    <text evidence="4">The sequence shown here is derived from an EMBL/GenBank/DDBJ whole genome shotgun (WGS) entry which is preliminary data.</text>
</comment>
<dbReference type="AlphaFoldDB" id="A0A4Z0YCS7"/>
<dbReference type="OrthoDB" id="5239590at2759"/>
<organism evidence="4 5">
    <name type="scientific">Xylaria hypoxylon</name>
    <dbReference type="NCBI Taxonomy" id="37992"/>
    <lineage>
        <taxon>Eukaryota</taxon>
        <taxon>Fungi</taxon>
        <taxon>Dikarya</taxon>
        <taxon>Ascomycota</taxon>
        <taxon>Pezizomycotina</taxon>
        <taxon>Sordariomycetes</taxon>
        <taxon>Xylariomycetidae</taxon>
        <taxon>Xylariales</taxon>
        <taxon>Xylariaceae</taxon>
        <taxon>Xylaria</taxon>
    </lineage>
</organism>
<gene>
    <name evidence="4" type="ORF">E0Z10_g7858</name>
</gene>
<feature type="chain" id="PRO_5021403669" description="LPXTG-domain-containing protein" evidence="3">
    <location>
        <begin position="19"/>
        <end position="411"/>
    </location>
</feature>
<feature type="signal peptide" evidence="3">
    <location>
        <begin position="1"/>
        <end position="18"/>
    </location>
</feature>